<reference evidence="3" key="1">
    <citation type="journal article" date="2019" name="Int. J. Syst. Evol. Microbiol.">
        <title>The Global Catalogue of Microorganisms (GCM) 10K type strain sequencing project: providing services to taxonomists for standard genome sequencing and annotation.</title>
        <authorList>
            <consortium name="The Broad Institute Genomics Platform"/>
            <consortium name="The Broad Institute Genome Sequencing Center for Infectious Disease"/>
            <person name="Wu L."/>
            <person name="Ma J."/>
        </authorList>
    </citation>
    <scope>NUCLEOTIDE SEQUENCE [LARGE SCALE GENOMIC DNA]</scope>
    <source>
        <strain evidence="3">KCTC 52487</strain>
    </source>
</reference>
<keyword evidence="1" id="KW-0472">Membrane</keyword>
<feature type="transmembrane region" description="Helical" evidence="1">
    <location>
        <begin position="21"/>
        <end position="44"/>
    </location>
</feature>
<name>A0ABV6ZTQ6_9PROT</name>
<dbReference type="EMBL" id="JBHRSV010000001">
    <property type="protein sequence ID" value="MFC2924810.1"/>
    <property type="molecule type" value="Genomic_DNA"/>
</dbReference>
<proteinExistence type="predicted"/>
<comment type="caution">
    <text evidence="2">The sequence shown here is derived from an EMBL/GenBank/DDBJ whole genome shotgun (WGS) entry which is preliminary data.</text>
</comment>
<accession>A0ABV6ZTQ6</accession>
<keyword evidence="1" id="KW-0812">Transmembrane</keyword>
<evidence type="ECO:0000256" key="1">
    <source>
        <dbReference type="SAM" id="Phobius"/>
    </source>
</evidence>
<evidence type="ECO:0000313" key="3">
    <source>
        <dbReference type="Proteomes" id="UP001595379"/>
    </source>
</evidence>
<dbReference type="Proteomes" id="UP001595379">
    <property type="component" value="Unassembled WGS sequence"/>
</dbReference>
<keyword evidence="1" id="KW-1133">Transmembrane helix</keyword>
<organism evidence="2 3">
    <name type="scientific">Hyphobacterium vulgare</name>
    <dbReference type="NCBI Taxonomy" id="1736751"/>
    <lineage>
        <taxon>Bacteria</taxon>
        <taxon>Pseudomonadati</taxon>
        <taxon>Pseudomonadota</taxon>
        <taxon>Alphaproteobacteria</taxon>
        <taxon>Maricaulales</taxon>
        <taxon>Maricaulaceae</taxon>
        <taxon>Hyphobacterium</taxon>
    </lineage>
</organism>
<evidence type="ECO:0000313" key="2">
    <source>
        <dbReference type="EMBL" id="MFC2924810.1"/>
    </source>
</evidence>
<sequence length="49" mass="5403">MEQHVEKTEARQGERRRWQEHVLYLSTFGAAVVLGGAALIFIFATGGNG</sequence>
<keyword evidence="3" id="KW-1185">Reference proteome</keyword>
<dbReference type="RefSeq" id="WP_343163482.1">
    <property type="nucleotide sequence ID" value="NZ_JBHRSV010000001.1"/>
</dbReference>
<gene>
    <name evidence="2" type="ORF">ACFOOR_01685</name>
</gene>
<protein>
    <submittedName>
        <fullName evidence="2">Uncharacterized protein</fullName>
    </submittedName>
</protein>